<organism evidence="2 3">
    <name type="scientific">Mycolicibacterium tusciae</name>
    <dbReference type="NCBI Taxonomy" id="75922"/>
    <lineage>
        <taxon>Bacteria</taxon>
        <taxon>Bacillati</taxon>
        <taxon>Actinomycetota</taxon>
        <taxon>Actinomycetes</taxon>
        <taxon>Mycobacteriales</taxon>
        <taxon>Mycobacteriaceae</taxon>
        <taxon>Mycolicibacterium</taxon>
    </lineage>
</organism>
<keyword evidence="1" id="KW-0812">Transmembrane</keyword>
<feature type="transmembrane region" description="Helical" evidence="1">
    <location>
        <begin position="168"/>
        <end position="187"/>
    </location>
</feature>
<gene>
    <name evidence="2" type="ORF">BST47_13090</name>
</gene>
<feature type="transmembrane region" description="Helical" evidence="1">
    <location>
        <begin position="63"/>
        <end position="87"/>
    </location>
</feature>
<proteinExistence type="predicted"/>
<feature type="transmembrane region" description="Helical" evidence="1">
    <location>
        <begin position="138"/>
        <end position="156"/>
    </location>
</feature>
<protein>
    <recommendedName>
        <fullName evidence="4">YrhK domain-containing protein</fullName>
    </recommendedName>
</protein>
<keyword evidence="1" id="KW-1133">Transmembrane helix</keyword>
<comment type="caution">
    <text evidence="2">The sequence shown here is derived from an EMBL/GenBank/DDBJ whole genome shotgun (WGS) entry which is preliminary data.</text>
</comment>
<keyword evidence="1" id="KW-0472">Membrane</keyword>
<reference evidence="2 3" key="1">
    <citation type="submission" date="2017-02" db="EMBL/GenBank/DDBJ databases">
        <title>The new phylogeny of genus Mycobacterium.</title>
        <authorList>
            <person name="Tortoli E."/>
            <person name="Trovato A."/>
            <person name="Cirillo D.M."/>
        </authorList>
    </citation>
    <scope>NUCLEOTIDE SEQUENCE [LARGE SCALE GENOMIC DNA]</scope>
    <source>
        <strain evidence="2 3">DSM 44338</strain>
    </source>
</reference>
<sequence length="194" mass="20506">MATLSRQCWLFAIGSALFAIATTPGLSAVAGAGIANLLCFIGSWFFTTAGWMQLVLAPPAQRIGWLSAATQFVGTIFFNVSTGSALWAHAVKPERRLVWAPDALGSLAFLISGVLGVIAVTAVVGIIELKSRDWQGEWINMIGCVAFAVSALGAFVRESGVTADAWMANLGTFIGALCFLVAALVMLPRRAQRE</sequence>
<evidence type="ECO:0000313" key="3">
    <source>
        <dbReference type="Proteomes" id="UP000192411"/>
    </source>
</evidence>
<dbReference type="RefSeq" id="WP_083125960.1">
    <property type="nucleotide sequence ID" value="NZ_MVIM01000006.1"/>
</dbReference>
<name>A0A1X0JRV4_9MYCO</name>
<accession>A0A1X0JRV4</accession>
<dbReference type="EMBL" id="MVIM01000006">
    <property type="protein sequence ID" value="ORB65056.1"/>
    <property type="molecule type" value="Genomic_DNA"/>
</dbReference>
<evidence type="ECO:0000313" key="2">
    <source>
        <dbReference type="EMBL" id="ORB65056.1"/>
    </source>
</evidence>
<dbReference type="Proteomes" id="UP000192411">
    <property type="component" value="Unassembled WGS sequence"/>
</dbReference>
<evidence type="ECO:0000256" key="1">
    <source>
        <dbReference type="SAM" id="Phobius"/>
    </source>
</evidence>
<feature type="transmembrane region" description="Helical" evidence="1">
    <location>
        <begin position="107"/>
        <end position="126"/>
    </location>
</feature>
<dbReference type="STRING" id="75922.BST47_13090"/>
<feature type="transmembrane region" description="Helical" evidence="1">
    <location>
        <begin position="37"/>
        <end position="56"/>
    </location>
</feature>
<keyword evidence="3" id="KW-1185">Reference proteome</keyword>
<dbReference type="AlphaFoldDB" id="A0A1X0JRV4"/>
<evidence type="ECO:0008006" key="4">
    <source>
        <dbReference type="Google" id="ProtNLM"/>
    </source>
</evidence>
<dbReference type="OrthoDB" id="244933at2"/>